<gene>
    <name evidence="2" type="ORF">AWM74_03660</name>
</gene>
<dbReference type="EMBL" id="CP014162">
    <property type="protein sequence ID" value="AMB97394.1"/>
    <property type="molecule type" value="Genomic_DNA"/>
</dbReference>
<dbReference type="Pfam" id="PF10593">
    <property type="entry name" value="Z1"/>
    <property type="match status" value="1"/>
</dbReference>
<evidence type="ECO:0000259" key="1">
    <source>
        <dbReference type="Pfam" id="PF10593"/>
    </source>
</evidence>
<feature type="domain" description="Putative endonuclease Z1" evidence="1">
    <location>
        <begin position="392"/>
        <end position="650"/>
    </location>
</feature>
<proteinExistence type="predicted"/>
<evidence type="ECO:0000313" key="2">
    <source>
        <dbReference type="EMBL" id="AMB97394.1"/>
    </source>
</evidence>
<protein>
    <recommendedName>
        <fullName evidence="1">Putative endonuclease Z1 domain-containing protein</fullName>
    </recommendedName>
</protein>
<reference evidence="3" key="2">
    <citation type="submission" date="2016-01" db="EMBL/GenBank/DDBJ databases">
        <title>Six Aerococcus type strain genome sequencing and assembly using PacBio and Illumina Hiseq.</title>
        <authorList>
            <person name="Carkaci D."/>
            <person name="Dargis R."/>
            <person name="Nielsen X.C."/>
            <person name="Skovgaard O."/>
            <person name="Fuursted K."/>
            <person name="Christensen J.J."/>
        </authorList>
    </citation>
    <scope>NUCLEOTIDE SEQUENCE [LARGE SCALE GENOMIC DNA]</scope>
    <source>
        <strain evidence="3">CCUG28094</strain>
    </source>
</reference>
<sequence length="928" mass="106734">MDITNSEYNEIKNWIMTQFREHRNWDDVRNIKIYEDLPIDFAMKVDIVGKNNSLKGLTEPIWYQLIENQIELYESTQVIKLDSDIKSEASISNERASAWQLYRKGLEGKGFSVKSIYSIEKSSIEILRSLSMDNVQSDELPVKGLVVGNVQSGKTANMAGLMAMAADLGFNYFIVLSGVIENLRQQTSARLYKDMTYSGRGNLHWIQVDNPSISSRAVGQDISNFNLGEGDKDRYFTVALKNSSRLKKLFQWLTQDKNKAKQLKILIIDDEADQASINTKKIEEEDSTRINQLIRDIVDFKGFKAMNYIAYTATPFANILNDTHEDSLYPKDFITLLEPSEDYIGPQEIFGLTEPDTSPKIPIYRRVNNADRNVVRDIQKGKTTDDLPESFIQSIHWFLISVAAMRELNYRKPISMLVHTSFQTDHHQIVSDKISEYLRYLQKNFEQILPSIKDLYLNEQDEFSRDSFLKEMKDYSAKEKVPEYPSWHLVEKQLIKIFTLPEIDYVSNIPIGELGEPIYHNGIHIAIDNSRAVASDQIIRLVYPEREQDIAPAFIVVGGNTLSRGLTLEGLTTTYFLRSTSQADTLMQMGRWFGYRKGYEIFPRVWLDHQSCDRFIFLSQMDEELKEEIKDFAERGQTPSDYAPAVKYSPDRELIKVTANNKMQSARPIEFDFAGFNSQTTYFENSEEILVHNLEETKNFLNSLDSPKLNSKYMIWRDVEIDLVKDFLQKYEVYPNATKMASLPALIEWAETNKVAIDKWSVVFVSKGVVEETKIQDTNESNYWNIHGYSPSSITRSKLVDLRNGEVAGIGVLRSPSDLLSDIDKDLPEKERKDVKIKTIKNLRELHGYGSVPQLLIYKVDKNSTPTNFKKENKESSQRSPLDFKEDIIGINIMLPGKTVNGVHVKRISAKLKIKDDLIDEEHEEVLD</sequence>
<dbReference type="InterPro" id="IPR018310">
    <property type="entry name" value="Put_endonuclease_Z1-dom"/>
</dbReference>
<dbReference type="Proteomes" id="UP000067698">
    <property type="component" value="Chromosome"/>
</dbReference>
<dbReference type="RefSeq" id="WP_051218101.1">
    <property type="nucleotide sequence ID" value="NZ_CP014162.1"/>
</dbReference>
<dbReference type="GeneID" id="92866644"/>
<dbReference type="AlphaFoldDB" id="A0AAC8X0B5"/>
<evidence type="ECO:0000313" key="3">
    <source>
        <dbReference type="Proteomes" id="UP000067698"/>
    </source>
</evidence>
<accession>A0AAC8X0B5</accession>
<name>A0AAC8X0B5_9LACT</name>
<reference evidence="2 3" key="1">
    <citation type="journal article" date="2016" name="Genome Announc.">
        <title>Complete Genome Sequences of Aerococcus christensenii CCUG 28831T, Aerococcus sanguinicola CCUG 43001T, Aerococcus urinae CCUG 36881T, Aerococcus urinaeequi CCUG 28094T, Aerococcus urinaehominis CCUG 42038 BT, and Aerococcus viridans CCUG 4311T.</title>
        <authorList>
            <person name="Carkaci D."/>
            <person name="Dargis R."/>
            <person name="Nielsen X.C."/>
            <person name="Skovgaard O."/>
            <person name="Fuursted K."/>
            <person name="Christensen J.J."/>
        </authorList>
    </citation>
    <scope>NUCLEOTIDE SEQUENCE [LARGE SCALE GENOMIC DNA]</scope>
    <source>
        <strain evidence="2 3">CCUG28094</strain>
    </source>
</reference>
<organism evidence="2 3">
    <name type="scientific">Aerococcus urinaeequi</name>
    <dbReference type="NCBI Taxonomy" id="51665"/>
    <lineage>
        <taxon>Bacteria</taxon>
        <taxon>Bacillati</taxon>
        <taxon>Bacillota</taxon>
        <taxon>Bacilli</taxon>
        <taxon>Lactobacillales</taxon>
        <taxon>Aerococcaceae</taxon>
        <taxon>Aerococcus</taxon>
    </lineage>
</organism>